<name>A0A024LSN6_9HYPH</name>
<proteinExistence type="predicted"/>
<reference evidence="2" key="1">
    <citation type="submission" date="2013-11" db="EMBL/GenBank/DDBJ databases">
        <authorList>
            <person name="GENOMES U."/>
        </authorList>
    </citation>
    <scope>NUCLEOTIDE SEQUENCE</scope>
    <source>
        <strain evidence="2">MVT06</strain>
    </source>
</reference>
<keyword evidence="1" id="KW-1133">Transmembrane helix</keyword>
<dbReference type="PANTHER" id="PTHR37947">
    <property type="entry name" value="BLL2462 PROTEIN"/>
    <property type="match status" value="1"/>
</dbReference>
<keyword evidence="1" id="KW-0472">Membrane</keyword>
<feature type="transmembrane region" description="Helical" evidence="1">
    <location>
        <begin position="39"/>
        <end position="58"/>
    </location>
</feature>
<dbReference type="SUPFAM" id="SSF52317">
    <property type="entry name" value="Class I glutamine amidotransferase-like"/>
    <property type="match status" value="1"/>
</dbReference>
<reference evidence="2" key="2">
    <citation type="submission" date="2014-05" db="EMBL/GenBank/DDBJ databases">
        <title>Genome sequencing of Bartonella spp. isolated from human blood.</title>
        <authorList>
            <person name="Raoult D."/>
        </authorList>
    </citation>
    <scope>NUCLEOTIDE SEQUENCE</scope>
    <source>
        <strain evidence="2">MVT06</strain>
    </source>
</reference>
<sequence>MIPSITFQSLLPIPWLLFLGGLPTFFIIIGLITKRPGALLRLIALSSIILALLNPMIIKEERQPVKSTVGIVIDQSESQTFGTRADDSHKARIQLTNELSRYPQFELRFIEAGKLSENHYAPSTNLFNALTQAIADIPPSRYAGTILITDGQVHDIPKLSELHDSAPINALITGRANEFDRQIKFISPPRFALINKPQVLSILVEDKGQPQEAIPAQANISISVNGQEVGHYSVTPGTIFQTEITLPHAEKNIIQATTDTYEGELSFDNNRAIAVIEGIRENLRVLLISGAPYNGERTWRDLLKSDSNIDLVHFTILRPPEKADNTPLSQLSLVVFPTTQLFVEEINNFDLIILDGFQHSNVLPLIYYDYIAQYVQKGGALLIVTGPEFANEQSLAKTPLISVLPALPNGAIIQKPFRPTLTKEGERHPVTRGLATPTHPASQWGRWLRQIAIQNTNKSIPIMKGADEQPLLLLSHTGKGRVGMLLSDESWLWARGFEGGGPYAALYRRIAHWLMKEPELEEERLSAVNDHHHLTIRRQTLKEQPEPVEVTFPSGKKQKIILTKEQEGVFTRTVNTDETGIFTIHNGDQTVLSSIGALDSLEFSDLISTEEKLAPISQHTGGHVVRLHHEKKDGIHLPPIKLIQTKTKSISPRAQSIVLKEATETRLVNASYFPIFSGFLALITCFLLFSSMWYRENH</sequence>
<feature type="transmembrane region" description="Helical" evidence="1">
    <location>
        <begin position="12"/>
        <end position="32"/>
    </location>
</feature>
<gene>
    <name evidence="2" type="ORF">BN1046_01396</name>
</gene>
<feature type="transmembrane region" description="Helical" evidence="1">
    <location>
        <begin position="672"/>
        <end position="694"/>
    </location>
</feature>
<dbReference type="InterPro" id="IPR029062">
    <property type="entry name" value="Class_I_gatase-like"/>
</dbReference>
<keyword evidence="1" id="KW-0812">Transmembrane</keyword>
<dbReference type="AlphaFoldDB" id="A0A024LSN6"/>
<evidence type="ECO:0000256" key="1">
    <source>
        <dbReference type="SAM" id="Phobius"/>
    </source>
</evidence>
<protein>
    <submittedName>
        <fullName evidence="2">Hypothetical membrane protein</fullName>
    </submittedName>
</protein>
<dbReference type="EMBL" id="HG977196">
    <property type="protein sequence ID" value="CDP80462.1"/>
    <property type="molecule type" value="Genomic_DNA"/>
</dbReference>
<dbReference type="PANTHER" id="PTHR37947:SF1">
    <property type="entry name" value="BLL2462 PROTEIN"/>
    <property type="match status" value="1"/>
</dbReference>
<organism evidence="2">
    <name type="scientific">Bartonella schoenbuchensis</name>
    <dbReference type="NCBI Taxonomy" id="165694"/>
    <lineage>
        <taxon>Bacteria</taxon>
        <taxon>Pseudomonadati</taxon>
        <taxon>Pseudomonadota</taxon>
        <taxon>Alphaproteobacteria</taxon>
        <taxon>Hyphomicrobiales</taxon>
        <taxon>Bartonellaceae</taxon>
        <taxon>Bartonella</taxon>
    </lineage>
</organism>
<evidence type="ECO:0000313" key="2">
    <source>
        <dbReference type="EMBL" id="CDP80462.1"/>
    </source>
</evidence>
<accession>A0A024LSN6</accession>
<dbReference type="Gene3D" id="3.40.50.880">
    <property type="match status" value="1"/>
</dbReference>